<dbReference type="Pfam" id="PF02518">
    <property type="entry name" value="HATPase_c"/>
    <property type="match status" value="1"/>
</dbReference>
<dbReference type="Gene3D" id="3.30.565.10">
    <property type="entry name" value="Histidine kinase-like ATPase, C-terminal domain"/>
    <property type="match status" value="1"/>
</dbReference>
<evidence type="ECO:0000256" key="1">
    <source>
        <dbReference type="ARBA" id="ARBA00000085"/>
    </source>
</evidence>
<comment type="function">
    <text evidence="7">Involved in the transmission of sensory signals from the chemoreceptors to the flagellar motors. CheA is autophosphorylated; it can transfer its phosphate group to either CheB or CheY.</text>
</comment>
<dbReference type="InterPro" id="IPR004358">
    <property type="entry name" value="Sig_transdc_His_kin-like_C"/>
</dbReference>
<dbReference type="Proteomes" id="UP000070529">
    <property type="component" value="Unassembled WGS sequence"/>
</dbReference>
<comment type="catalytic activity">
    <reaction evidence="1">
        <text>ATP + protein L-histidine = ADP + protein N-phospho-L-histidine.</text>
        <dbReference type="EC" id="2.7.13.3"/>
    </reaction>
</comment>
<dbReference type="InterPro" id="IPR005467">
    <property type="entry name" value="His_kinase_dom"/>
</dbReference>
<dbReference type="SMART" id="SM00387">
    <property type="entry name" value="HATPase_c"/>
    <property type="match status" value="1"/>
</dbReference>
<evidence type="ECO:0000313" key="10">
    <source>
        <dbReference type="EMBL" id="KXF82443.1"/>
    </source>
</evidence>
<keyword evidence="4" id="KW-0597">Phosphoprotein</keyword>
<dbReference type="InterPro" id="IPR003594">
    <property type="entry name" value="HATPase_dom"/>
</dbReference>
<dbReference type="GO" id="GO:0006935">
    <property type="term" value="P:chemotaxis"/>
    <property type="evidence" value="ECO:0007669"/>
    <property type="project" value="InterPro"/>
</dbReference>
<comment type="caution">
    <text evidence="10">The sequence shown here is derived from an EMBL/GenBank/DDBJ whole genome shotgun (WGS) entry which is preliminary data.</text>
</comment>
<dbReference type="EMBL" id="LNTY01000025">
    <property type="protein sequence ID" value="KXF82443.1"/>
    <property type="molecule type" value="Genomic_DNA"/>
</dbReference>
<protein>
    <recommendedName>
        <fullName evidence="3">Chemotaxis protein CheA</fullName>
        <ecNumber evidence="2">2.7.13.3</ecNumber>
    </recommendedName>
</protein>
<dbReference type="GO" id="GO:0004673">
    <property type="term" value="F:protein histidine kinase activity"/>
    <property type="evidence" value="ECO:0007669"/>
    <property type="project" value="UniProtKB-EC"/>
</dbReference>
<keyword evidence="11" id="KW-1185">Reference proteome</keyword>
<evidence type="ECO:0000256" key="5">
    <source>
        <dbReference type="ARBA" id="ARBA00022679"/>
    </source>
</evidence>
<dbReference type="InterPro" id="IPR002545">
    <property type="entry name" value="CheW-lke_dom"/>
</dbReference>
<feature type="domain" description="Histidine kinase" evidence="8">
    <location>
        <begin position="196"/>
        <end position="429"/>
    </location>
</feature>
<gene>
    <name evidence="10" type="ORF">ATN88_10045</name>
</gene>
<proteinExistence type="predicted"/>
<dbReference type="InterPro" id="IPR036890">
    <property type="entry name" value="HATPase_C_sf"/>
</dbReference>
<organism evidence="10 11">
    <name type="scientific">Enterovibrio coralii</name>
    <dbReference type="NCBI Taxonomy" id="294935"/>
    <lineage>
        <taxon>Bacteria</taxon>
        <taxon>Pseudomonadati</taxon>
        <taxon>Pseudomonadota</taxon>
        <taxon>Gammaproteobacteria</taxon>
        <taxon>Vibrionales</taxon>
        <taxon>Vibrionaceae</taxon>
        <taxon>Enterovibrio</taxon>
    </lineage>
</organism>
<dbReference type="FunFam" id="3.30.565.10:FF:000016">
    <property type="entry name" value="Chemotaxis protein CheA, putative"/>
    <property type="match status" value="1"/>
</dbReference>
<dbReference type="RefSeq" id="WP_067414036.1">
    <property type="nucleotide sequence ID" value="NZ_LNTY01000025.1"/>
</dbReference>
<accession>A0A135IAG2</accession>
<sequence length="577" mass="63492">MTTQSGKAAIEAAITDAMQNLREKGEAHSLCELIEMLRCLSEGVSNSNQAKPHNALSSRMIAMMVDALSVMEEEGLSADSEIVSLALDLLYLLDDEERATQDAEASFRKKVAIITLNKMGMDTVFCEDASIFDDNVQKELDYLISLVGTAEDACSNQPKRKALSRTKQTVERGGEVKSKFEPTTRVKSHLLEQLMSYSEELVQIRNTLFDIAEKQESQSLTELSNKLVSVSDNILNDLLKTQMRPVGNLLNKYRRIVRDLSVELNKKVDVEIVGENIELDSNVIDAINEPLTHLVRNSLDHGFETQEVRASLGKSMVGRLLIHAYNESGKVVISVSDDGKGIDVEKVKEKAVSNGVVSTDVVRTMSDKQALELIFHAGLSTSDKVNAVSGRGVGMDAVKRKVEEIKGSIDVFSEKGVGTEISLVFPLTMATLKVALFDIRGITYAIPSADIASIMGLHKDDAETSVRFDSDHVLLYRNQDVIPLIDPSEYLGELAKDGTFEQAYRSGARVSIVIFRHRGQEWGLPVDEVRAFIDIVIKPLDRSMNGNEVFSGAAVLGNGELALVINLKKVIQLSHTH</sequence>
<dbReference type="PRINTS" id="PR00344">
    <property type="entry name" value="BCTRLSENSOR"/>
</dbReference>
<dbReference type="EC" id="2.7.13.3" evidence="2"/>
<dbReference type="SUPFAM" id="SSF50341">
    <property type="entry name" value="CheW-like"/>
    <property type="match status" value="1"/>
</dbReference>
<dbReference type="AlphaFoldDB" id="A0A135IAG2"/>
<dbReference type="STRING" id="294935.ATN88_10045"/>
<evidence type="ECO:0000256" key="6">
    <source>
        <dbReference type="ARBA" id="ARBA00022777"/>
    </source>
</evidence>
<dbReference type="SMART" id="SM00260">
    <property type="entry name" value="CheW"/>
    <property type="match status" value="1"/>
</dbReference>
<dbReference type="InterPro" id="IPR051315">
    <property type="entry name" value="Bact_Chemotaxis_CheA"/>
</dbReference>
<dbReference type="PANTHER" id="PTHR43395:SF1">
    <property type="entry name" value="CHEMOTAXIS PROTEIN CHEA"/>
    <property type="match status" value="1"/>
</dbReference>
<evidence type="ECO:0000259" key="8">
    <source>
        <dbReference type="PROSITE" id="PS50109"/>
    </source>
</evidence>
<dbReference type="PROSITE" id="PS50109">
    <property type="entry name" value="HIS_KIN"/>
    <property type="match status" value="1"/>
</dbReference>
<name>A0A135IAG2_9GAMM</name>
<keyword evidence="5" id="KW-0808">Transferase</keyword>
<dbReference type="PROSITE" id="PS50851">
    <property type="entry name" value="CHEW"/>
    <property type="match status" value="1"/>
</dbReference>
<evidence type="ECO:0000256" key="3">
    <source>
        <dbReference type="ARBA" id="ARBA00021495"/>
    </source>
</evidence>
<dbReference type="InterPro" id="IPR036061">
    <property type="entry name" value="CheW-like_dom_sf"/>
</dbReference>
<evidence type="ECO:0000259" key="9">
    <source>
        <dbReference type="PROSITE" id="PS50851"/>
    </source>
</evidence>
<evidence type="ECO:0000313" key="11">
    <source>
        <dbReference type="Proteomes" id="UP000070529"/>
    </source>
</evidence>
<dbReference type="Gene3D" id="2.30.30.40">
    <property type="entry name" value="SH3 Domains"/>
    <property type="match status" value="1"/>
</dbReference>
<evidence type="ECO:0000256" key="2">
    <source>
        <dbReference type="ARBA" id="ARBA00012438"/>
    </source>
</evidence>
<reference evidence="10 11" key="1">
    <citation type="submission" date="2015-11" db="EMBL/GenBank/DDBJ databases">
        <title>Genomic Taxonomy of the Vibrionaceae.</title>
        <authorList>
            <person name="Gomez-Gil B."/>
            <person name="Enciso-Ibarra J."/>
        </authorList>
    </citation>
    <scope>NUCLEOTIDE SEQUENCE [LARGE SCALE GENOMIC DNA]</scope>
    <source>
        <strain evidence="10 11">CAIM 912</strain>
    </source>
</reference>
<evidence type="ECO:0000256" key="7">
    <source>
        <dbReference type="ARBA" id="ARBA00035100"/>
    </source>
</evidence>
<evidence type="ECO:0000256" key="4">
    <source>
        <dbReference type="ARBA" id="ARBA00022553"/>
    </source>
</evidence>
<dbReference type="SUPFAM" id="SSF55874">
    <property type="entry name" value="ATPase domain of HSP90 chaperone/DNA topoisomerase II/histidine kinase"/>
    <property type="match status" value="1"/>
</dbReference>
<feature type="domain" description="CheW-like" evidence="9">
    <location>
        <begin position="431"/>
        <end position="576"/>
    </location>
</feature>
<dbReference type="PANTHER" id="PTHR43395">
    <property type="entry name" value="SENSOR HISTIDINE KINASE CHEA"/>
    <property type="match status" value="1"/>
</dbReference>
<keyword evidence="6 10" id="KW-0418">Kinase</keyword>
<dbReference type="Pfam" id="PF01584">
    <property type="entry name" value="CheW"/>
    <property type="match status" value="1"/>
</dbReference>
<dbReference type="GO" id="GO:0007165">
    <property type="term" value="P:signal transduction"/>
    <property type="evidence" value="ECO:0007669"/>
    <property type="project" value="InterPro"/>
</dbReference>